<keyword evidence="3" id="KW-1185">Reference proteome</keyword>
<dbReference type="EMBL" id="QPFP01000050">
    <property type="protein sequence ID" value="TEB26208.1"/>
    <property type="molecule type" value="Genomic_DNA"/>
</dbReference>
<protein>
    <recommendedName>
        <fullName evidence="4">Osmotin, thaumatin-like protein</fullName>
    </recommendedName>
</protein>
<dbReference type="OrthoDB" id="2909458at2759"/>
<name>A0A4Y7SX45_COPMI</name>
<evidence type="ECO:0008006" key="4">
    <source>
        <dbReference type="Google" id="ProtNLM"/>
    </source>
</evidence>
<organism evidence="2 3">
    <name type="scientific">Coprinellus micaceus</name>
    <name type="common">Glistening ink-cap mushroom</name>
    <name type="synonym">Coprinus micaceus</name>
    <dbReference type="NCBI Taxonomy" id="71717"/>
    <lineage>
        <taxon>Eukaryota</taxon>
        <taxon>Fungi</taxon>
        <taxon>Dikarya</taxon>
        <taxon>Basidiomycota</taxon>
        <taxon>Agaricomycotina</taxon>
        <taxon>Agaricomycetes</taxon>
        <taxon>Agaricomycetidae</taxon>
        <taxon>Agaricales</taxon>
        <taxon>Agaricineae</taxon>
        <taxon>Psathyrellaceae</taxon>
        <taxon>Coprinellus</taxon>
    </lineage>
</organism>
<dbReference type="Proteomes" id="UP000298030">
    <property type="component" value="Unassembled WGS sequence"/>
</dbReference>
<accession>A0A4Y7SX45</accession>
<feature type="signal peptide" evidence="1">
    <location>
        <begin position="1"/>
        <end position="19"/>
    </location>
</feature>
<feature type="chain" id="PRO_5021435749" description="Osmotin, thaumatin-like protein" evidence="1">
    <location>
        <begin position="20"/>
        <end position="201"/>
    </location>
</feature>
<sequence>MRFTLPFASLLALATLVCAQGPVYRVHNNCPEDFELFIAQQSQGILTKGGTITKTDLGPAAGYFYTWANGGGEKDNMLISSRAGFFFVVSAFLAVRMTFDWRVLSYAQPNYWYYYIVRDPDAANFNAGISIVPNAPESNGFCAPAVCLDGNCTTAFTHPPVFNGGPPPANAPAPSPPNFQCKVDPNTVEFDITFCPTGSWP</sequence>
<keyword evidence="1" id="KW-0732">Signal</keyword>
<proteinExistence type="predicted"/>
<evidence type="ECO:0000313" key="3">
    <source>
        <dbReference type="Proteomes" id="UP000298030"/>
    </source>
</evidence>
<reference evidence="2 3" key="1">
    <citation type="journal article" date="2019" name="Nat. Ecol. Evol.">
        <title>Megaphylogeny resolves global patterns of mushroom evolution.</title>
        <authorList>
            <person name="Varga T."/>
            <person name="Krizsan K."/>
            <person name="Foldi C."/>
            <person name="Dima B."/>
            <person name="Sanchez-Garcia M."/>
            <person name="Sanchez-Ramirez S."/>
            <person name="Szollosi G.J."/>
            <person name="Szarkandi J.G."/>
            <person name="Papp V."/>
            <person name="Albert L."/>
            <person name="Andreopoulos W."/>
            <person name="Angelini C."/>
            <person name="Antonin V."/>
            <person name="Barry K.W."/>
            <person name="Bougher N.L."/>
            <person name="Buchanan P."/>
            <person name="Buyck B."/>
            <person name="Bense V."/>
            <person name="Catcheside P."/>
            <person name="Chovatia M."/>
            <person name="Cooper J."/>
            <person name="Damon W."/>
            <person name="Desjardin D."/>
            <person name="Finy P."/>
            <person name="Geml J."/>
            <person name="Haridas S."/>
            <person name="Hughes K."/>
            <person name="Justo A."/>
            <person name="Karasinski D."/>
            <person name="Kautmanova I."/>
            <person name="Kiss B."/>
            <person name="Kocsube S."/>
            <person name="Kotiranta H."/>
            <person name="LaButti K.M."/>
            <person name="Lechner B.E."/>
            <person name="Liimatainen K."/>
            <person name="Lipzen A."/>
            <person name="Lukacs Z."/>
            <person name="Mihaltcheva S."/>
            <person name="Morgado L.N."/>
            <person name="Niskanen T."/>
            <person name="Noordeloos M.E."/>
            <person name="Ohm R.A."/>
            <person name="Ortiz-Santana B."/>
            <person name="Ovrebo C."/>
            <person name="Racz N."/>
            <person name="Riley R."/>
            <person name="Savchenko A."/>
            <person name="Shiryaev A."/>
            <person name="Soop K."/>
            <person name="Spirin V."/>
            <person name="Szebenyi C."/>
            <person name="Tomsovsky M."/>
            <person name="Tulloss R.E."/>
            <person name="Uehling J."/>
            <person name="Grigoriev I.V."/>
            <person name="Vagvolgyi C."/>
            <person name="Papp T."/>
            <person name="Martin F.M."/>
            <person name="Miettinen O."/>
            <person name="Hibbett D.S."/>
            <person name="Nagy L.G."/>
        </authorList>
    </citation>
    <scope>NUCLEOTIDE SEQUENCE [LARGE SCALE GENOMIC DNA]</scope>
    <source>
        <strain evidence="2 3">FP101781</strain>
    </source>
</reference>
<comment type="caution">
    <text evidence="2">The sequence shown here is derived from an EMBL/GenBank/DDBJ whole genome shotgun (WGS) entry which is preliminary data.</text>
</comment>
<evidence type="ECO:0000313" key="2">
    <source>
        <dbReference type="EMBL" id="TEB26208.1"/>
    </source>
</evidence>
<evidence type="ECO:0000256" key="1">
    <source>
        <dbReference type="SAM" id="SignalP"/>
    </source>
</evidence>
<gene>
    <name evidence="2" type="ORF">FA13DRAFT_1795842</name>
</gene>
<dbReference type="AlphaFoldDB" id="A0A4Y7SX45"/>